<dbReference type="AlphaFoldDB" id="A0A848N044"/>
<protein>
    <submittedName>
        <fullName evidence="1">Uncharacterized protein</fullName>
    </submittedName>
</protein>
<name>A0A848N044_9FLAO</name>
<accession>A0A848N044</accession>
<comment type="caution">
    <text evidence="1">The sequence shown here is derived from an EMBL/GenBank/DDBJ whole genome shotgun (WGS) entry which is preliminary data.</text>
</comment>
<evidence type="ECO:0000313" key="1">
    <source>
        <dbReference type="EMBL" id="NMR33726.1"/>
    </source>
</evidence>
<dbReference type="Proteomes" id="UP000548067">
    <property type="component" value="Unassembled WGS sequence"/>
</dbReference>
<organism evidence="1 2">
    <name type="scientific">Chryseobacterium aquaticum</name>
    <dbReference type="NCBI Taxonomy" id="452084"/>
    <lineage>
        <taxon>Bacteria</taxon>
        <taxon>Pseudomonadati</taxon>
        <taxon>Bacteroidota</taxon>
        <taxon>Flavobacteriia</taxon>
        <taxon>Flavobacteriales</taxon>
        <taxon>Weeksellaceae</taxon>
        <taxon>Chryseobacterium group</taxon>
        <taxon>Chryseobacterium</taxon>
    </lineage>
</organism>
<reference evidence="1 2" key="1">
    <citation type="submission" date="2020-04" db="EMBL/GenBank/DDBJ databases">
        <title>Genome analysis and antimicrobial resistance characteristics of Chryseobacterium aquaticum isolated from farmed salmonids.</title>
        <authorList>
            <person name="Saticioglu I.B."/>
            <person name="Duman M."/>
            <person name="Altun S."/>
        </authorList>
    </citation>
    <scope>NUCLEOTIDE SEQUENCE [LARGE SCALE GENOMIC DNA]</scope>
    <source>
        <strain evidence="1 2">C-174</strain>
    </source>
</reference>
<dbReference type="EMBL" id="JABCJF010000002">
    <property type="protein sequence ID" value="NMR33726.1"/>
    <property type="molecule type" value="Genomic_DNA"/>
</dbReference>
<sequence>MPKLLRKTAVKQILKKKAVARKTTTITMIQRTVKKNPPVKMIAAHSA</sequence>
<proteinExistence type="predicted"/>
<evidence type="ECO:0000313" key="2">
    <source>
        <dbReference type="Proteomes" id="UP000548067"/>
    </source>
</evidence>
<gene>
    <name evidence="1" type="ORF">HIO71_05830</name>
</gene>
<dbReference type="RefSeq" id="WP_160315972.1">
    <property type="nucleotide sequence ID" value="NZ_JABCJF010000002.1"/>
</dbReference>